<protein>
    <submittedName>
        <fullName evidence="1">Uncharacterized protein</fullName>
    </submittedName>
</protein>
<dbReference type="AlphaFoldDB" id="A0A8T2K2G5"/>
<gene>
    <name evidence="1" type="ORF">GDO86_016585</name>
</gene>
<keyword evidence="2" id="KW-1185">Reference proteome</keyword>
<evidence type="ECO:0000313" key="2">
    <source>
        <dbReference type="Proteomes" id="UP000812440"/>
    </source>
</evidence>
<dbReference type="Proteomes" id="UP000812440">
    <property type="component" value="Chromosome 8_10"/>
</dbReference>
<evidence type="ECO:0000313" key="1">
    <source>
        <dbReference type="EMBL" id="KAG8449954.1"/>
    </source>
</evidence>
<accession>A0A8T2K2G5</accession>
<reference evidence="1" key="1">
    <citation type="thesis" date="2020" institute="ProQuest LLC" country="789 East Eisenhower Parkway, Ann Arbor, MI, USA">
        <title>Comparative Genomics and Chromosome Evolution.</title>
        <authorList>
            <person name="Mudd A.B."/>
        </authorList>
    </citation>
    <scope>NUCLEOTIDE SEQUENCE</scope>
    <source>
        <strain evidence="1">Female2</strain>
        <tissue evidence="1">Blood</tissue>
    </source>
</reference>
<dbReference type="EMBL" id="JAACNH010000003">
    <property type="protein sequence ID" value="KAG8449954.1"/>
    <property type="molecule type" value="Genomic_DNA"/>
</dbReference>
<sequence length="80" mass="9243">MEMLFSIVAATNLWCDMVPSKADIVKAFIELYRYVATFITVYIQVETYIIHSSFTNRNIKEGEDNQTSSFCHFYCGKLGK</sequence>
<name>A0A8T2K2G5_9PIPI</name>
<comment type="caution">
    <text evidence="1">The sequence shown here is derived from an EMBL/GenBank/DDBJ whole genome shotgun (WGS) entry which is preliminary data.</text>
</comment>
<organism evidence="1 2">
    <name type="scientific">Hymenochirus boettgeri</name>
    <name type="common">Congo dwarf clawed frog</name>
    <dbReference type="NCBI Taxonomy" id="247094"/>
    <lineage>
        <taxon>Eukaryota</taxon>
        <taxon>Metazoa</taxon>
        <taxon>Chordata</taxon>
        <taxon>Craniata</taxon>
        <taxon>Vertebrata</taxon>
        <taxon>Euteleostomi</taxon>
        <taxon>Amphibia</taxon>
        <taxon>Batrachia</taxon>
        <taxon>Anura</taxon>
        <taxon>Pipoidea</taxon>
        <taxon>Pipidae</taxon>
        <taxon>Pipinae</taxon>
        <taxon>Hymenochirus</taxon>
    </lineage>
</organism>
<proteinExistence type="predicted"/>